<name>A0A7G5GMP2_9BACT</name>
<dbReference type="KEGG" id="sfol:H3H32_19075"/>
<organism evidence="3 4">
    <name type="scientific">Spirosoma foliorum</name>
    <dbReference type="NCBI Taxonomy" id="2710596"/>
    <lineage>
        <taxon>Bacteria</taxon>
        <taxon>Pseudomonadati</taxon>
        <taxon>Bacteroidota</taxon>
        <taxon>Cytophagia</taxon>
        <taxon>Cytophagales</taxon>
        <taxon>Cytophagaceae</taxon>
        <taxon>Spirosoma</taxon>
    </lineage>
</organism>
<evidence type="ECO:0000313" key="3">
    <source>
        <dbReference type="EMBL" id="QMW00134.1"/>
    </source>
</evidence>
<evidence type="ECO:0000259" key="2">
    <source>
        <dbReference type="PROSITE" id="PS51468"/>
    </source>
</evidence>
<dbReference type="InterPro" id="IPR031005">
    <property type="entry name" value="Sorted_by_XrtN"/>
</dbReference>
<feature type="transmembrane region" description="Helical" evidence="1">
    <location>
        <begin position="82"/>
        <end position="101"/>
    </location>
</feature>
<protein>
    <submittedName>
        <fullName evidence="3">XrtN system VIT domain-containing protein</fullName>
    </submittedName>
</protein>
<dbReference type="AlphaFoldDB" id="A0A7G5GMP2"/>
<dbReference type="PROSITE" id="PS51468">
    <property type="entry name" value="VIT"/>
    <property type="match status" value="1"/>
</dbReference>
<keyword evidence="1" id="KW-0472">Membrane</keyword>
<reference evidence="3 4" key="1">
    <citation type="submission" date="2020-07" db="EMBL/GenBank/DDBJ databases">
        <title>Spirosoma foliorum sp. nov., isolated from the leaves on the Nejang mountain Korea, Republic of.</title>
        <authorList>
            <person name="Ho H."/>
            <person name="Lee Y.-J."/>
            <person name="Nurcahyanto D.-A."/>
            <person name="Kim S.-G."/>
        </authorList>
    </citation>
    <scope>NUCLEOTIDE SEQUENCE [LARGE SCALE GENOMIC DNA]</scope>
    <source>
        <strain evidence="3 4">PL0136</strain>
    </source>
</reference>
<feature type="domain" description="VIT" evidence="2">
    <location>
        <begin position="363"/>
        <end position="497"/>
    </location>
</feature>
<sequence>MKIESKENQLKADSELPIAQTDNIEYGLSASPRSRLLEPFRDSTFGLGLVLLLISGGAYLVYDFSETRKESAMNNVFFMLHYALALFFSLMLLTGNILHFHWKQYPEGRHSRWLGLLLWLISAYALNRNMSVFQKSTSWLCWALVLVGVAMVLYSWKESLTVRMQQLLYAVLAVGWWLFAYMAIYVCQLYIISIPLLLGLGLSVHTFVPLLFAITLGKRLWEDAKREEHLRLGISVGLSVPLLAIGLFLSGWIRDLNSMEQTRLEATIRKTSDLPDWVLIAQQLKQNGAVSSWITNRLLLSNRVYAQGHFFDDSSWGFGGLTASDDVREHDPLIVIASQLFPIDVLSNADQLALLKVLMGNRHGSEEKFWTGRHLAIQDIVSQVRIWPQFRVSYTEQTFRIRNQARNTTEEALLTFHMPPGSVVSSMSLWVNGREEPARLTTVAKADSAYRRIVNVESKIIARDPSVVYWQEGNRVTVRVFPCLAGEDRRVKLGITSPLTFKSSPMANRLTYQVPYVEGPDASSAKELIHVDFDSTPINITKPWLWQALNSKTLTHQGRYNPDWQLVFDAPNLSTDAFILNNQAYKTESLIPENESFTPTDVYLDVNKSWSQSEFKEAFQMIQRQPNCRAWVFDDGLKELDETELEPTYKRLHKQEFSLFPIYRIQNPATALLITKSTDISPTLSDLKNSPFAENLGQLAKQQVPIRTFCYRSDDQPNNLTPYLKTLAELSVLNVTTGYSFNLTQYVNSHEFPCQTNEPALIELPEAGIAIRETSSQPDQASVAPDHLARLFTYNRLLHQIGRQYFVKNYQTEALIQEAQQAHIVSPISSLVVLETAADYDRFGIKKDNSGLDNATLKQEGAVPEPHEWALLIMLASLIGWLIWRKRYALN</sequence>
<feature type="transmembrane region" description="Helical" evidence="1">
    <location>
        <begin position="168"/>
        <end position="191"/>
    </location>
</feature>
<dbReference type="InterPro" id="IPR013694">
    <property type="entry name" value="VIT"/>
</dbReference>
<evidence type="ECO:0000313" key="4">
    <source>
        <dbReference type="Proteomes" id="UP000515369"/>
    </source>
</evidence>
<feature type="transmembrane region" description="Helical" evidence="1">
    <location>
        <begin position="136"/>
        <end position="156"/>
    </location>
</feature>
<keyword evidence="4" id="KW-1185">Reference proteome</keyword>
<dbReference type="NCBIfam" id="TIGR04477">
    <property type="entry name" value="sorted_by_XrtN"/>
    <property type="match status" value="1"/>
</dbReference>
<keyword evidence="1" id="KW-1133">Transmembrane helix</keyword>
<evidence type="ECO:0000256" key="1">
    <source>
        <dbReference type="SAM" id="Phobius"/>
    </source>
</evidence>
<dbReference type="RefSeq" id="WP_182457172.1">
    <property type="nucleotide sequence ID" value="NZ_CP059732.1"/>
</dbReference>
<gene>
    <name evidence="3" type="ORF">H3H32_19075</name>
</gene>
<feature type="transmembrane region" description="Helical" evidence="1">
    <location>
        <begin position="113"/>
        <end position="130"/>
    </location>
</feature>
<keyword evidence="1" id="KW-0812">Transmembrane</keyword>
<dbReference type="Proteomes" id="UP000515369">
    <property type="component" value="Chromosome"/>
</dbReference>
<dbReference type="EMBL" id="CP059732">
    <property type="protein sequence ID" value="QMW00134.1"/>
    <property type="molecule type" value="Genomic_DNA"/>
</dbReference>
<feature type="transmembrane region" description="Helical" evidence="1">
    <location>
        <begin position="229"/>
        <end position="253"/>
    </location>
</feature>
<dbReference type="Pfam" id="PF08487">
    <property type="entry name" value="VIT"/>
    <property type="match status" value="1"/>
</dbReference>
<feature type="transmembrane region" description="Helical" evidence="1">
    <location>
        <begin position="43"/>
        <end position="62"/>
    </location>
</feature>
<feature type="transmembrane region" description="Helical" evidence="1">
    <location>
        <begin position="197"/>
        <end position="217"/>
    </location>
</feature>
<proteinExistence type="predicted"/>
<accession>A0A7G5GMP2</accession>